<dbReference type="Gene3D" id="2.130.10.10">
    <property type="entry name" value="YVTN repeat-like/Quinoprotein amine dehydrogenase"/>
    <property type="match status" value="1"/>
</dbReference>
<dbReference type="RefSeq" id="XP_053019435.1">
    <property type="nucleotide sequence ID" value="XM_053168202.1"/>
</dbReference>
<gene>
    <name evidence="1" type="ORF">PtA15_4A329</name>
</gene>
<dbReference type="InterPro" id="IPR015943">
    <property type="entry name" value="WD40/YVTN_repeat-like_dom_sf"/>
</dbReference>
<accession>A0ABY7CGJ7</accession>
<dbReference type="EMBL" id="CP110424">
    <property type="protein sequence ID" value="WAQ83880.1"/>
    <property type="molecule type" value="Genomic_DNA"/>
</dbReference>
<sequence length="189" mass="20280">MHPLLPVKVDRKTSIILLSSRTWLNYTFQNLLNFGPLIYDALDNVHSFSAKLCPEGLIGIVKHDPMPLAYTPRKILLNPVTKHNITVESKHRTMAPDVQVARFALQPGEESRRQSSLLRPACASSSAPGARLSISSALAFVVKAGLLGLRLGASAAAPVLLALPGVLASVLDVEASAFVAVAALWIVDR</sequence>
<name>A0ABY7CGJ7_9BASI</name>
<dbReference type="Proteomes" id="UP001164743">
    <property type="component" value="Chromosome 4A"/>
</dbReference>
<dbReference type="GeneID" id="77809097"/>
<keyword evidence="2" id="KW-1185">Reference proteome</keyword>
<organism evidence="1 2">
    <name type="scientific">Puccinia triticina</name>
    <dbReference type="NCBI Taxonomy" id="208348"/>
    <lineage>
        <taxon>Eukaryota</taxon>
        <taxon>Fungi</taxon>
        <taxon>Dikarya</taxon>
        <taxon>Basidiomycota</taxon>
        <taxon>Pucciniomycotina</taxon>
        <taxon>Pucciniomycetes</taxon>
        <taxon>Pucciniales</taxon>
        <taxon>Pucciniaceae</taxon>
        <taxon>Puccinia</taxon>
    </lineage>
</organism>
<proteinExistence type="predicted"/>
<reference evidence="1" key="1">
    <citation type="submission" date="2022-10" db="EMBL/GenBank/DDBJ databases">
        <title>Puccinia triticina Genome sequencing and assembly.</title>
        <authorList>
            <person name="Li C."/>
        </authorList>
    </citation>
    <scope>NUCLEOTIDE SEQUENCE</scope>
    <source>
        <strain evidence="1">Pt15</strain>
    </source>
</reference>
<evidence type="ECO:0000313" key="1">
    <source>
        <dbReference type="EMBL" id="WAQ83880.1"/>
    </source>
</evidence>
<protein>
    <submittedName>
        <fullName evidence="1">Uncharacterized protein</fullName>
    </submittedName>
</protein>
<evidence type="ECO:0000313" key="2">
    <source>
        <dbReference type="Proteomes" id="UP001164743"/>
    </source>
</evidence>